<dbReference type="AlphaFoldDB" id="C5LH07"/>
<sequence length="54" mass="5750">DTLLSEFGDSCTYAHHSPNRSATGRPAHPSGHQSTTTTARKPTPSSGASRRRKS</sequence>
<evidence type="ECO:0000313" key="3">
    <source>
        <dbReference type="Proteomes" id="UP000007800"/>
    </source>
</evidence>
<feature type="compositionally biased region" description="Polar residues" evidence="1">
    <location>
        <begin position="31"/>
        <end position="48"/>
    </location>
</feature>
<feature type="non-terminal residue" evidence="2">
    <location>
        <position position="54"/>
    </location>
</feature>
<feature type="region of interest" description="Disordered" evidence="1">
    <location>
        <begin position="1"/>
        <end position="54"/>
    </location>
</feature>
<proteinExistence type="predicted"/>
<gene>
    <name evidence="2" type="ORF">Pmar_PMAR024846</name>
</gene>
<feature type="non-terminal residue" evidence="2">
    <location>
        <position position="1"/>
    </location>
</feature>
<keyword evidence="3" id="KW-1185">Reference proteome</keyword>
<reference evidence="2 3" key="1">
    <citation type="submission" date="2008-07" db="EMBL/GenBank/DDBJ databases">
        <authorList>
            <person name="El-Sayed N."/>
            <person name="Caler E."/>
            <person name="Inman J."/>
            <person name="Amedeo P."/>
            <person name="Hass B."/>
            <person name="Wortman J."/>
        </authorList>
    </citation>
    <scope>NUCLEOTIDE SEQUENCE [LARGE SCALE GENOMIC DNA]</scope>
    <source>
        <strain evidence="3">ATCC 50983 / TXsc</strain>
    </source>
</reference>
<dbReference type="Proteomes" id="UP000007800">
    <property type="component" value="Unassembled WGS sequence"/>
</dbReference>
<dbReference type="InParanoid" id="C5LH07"/>
<accession>C5LH07</accession>
<evidence type="ECO:0000256" key="1">
    <source>
        <dbReference type="SAM" id="MobiDB-lite"/>
    </source>
</evidence>
<protein>
    <submittedName>
        <fullName evidence="2">Uncharacterized protein</fullName>
    </submittedName>
</protein>
<name>C5LH07_PERM5</name>
<dbReference type="EMBL" id="GG682003">
    <property type="protein sequence ID" value="EER03978.1"/>
    <property type="molecule type" value="Genomic_DNA"/>
</dbReference>
<organism evidence="3">
    <name type="scientific">Perkinsus marinus (strain ATCC 50983 / TXsc)</name>
    <dbReference type="NCBI Taxonomy" id="423536"/>
    <lineage>
        <taxon>Eukaryota</taxon>
        <taxon>Sar</taxon>
        <taxon>Alveolata</taxon>
        <taxon>Perkinsozoa</taxon>
        <taxon>Perkinsea</taxon>
        <taxon>Perkinsida</taxon>
        <taxon>Perkinsidae</taxon>
        <taxon>Perkinsus</taxon>
    </lineage>
</organism>
<evidence type="ECO:0000313" key="2">
    <source>
        <dbReference type="EMBL" id="EER03978.1"/>
    </source>
</evidence>
<dbReference type="RefSeq" id="XP_002772162.1">
    <property type="nucleotide sequence ID" value="XM_002772116.1"/>
</dbReference>
<dbReference type="GeneID" id="9044734"/>